<keyword evidence="1" id="KW-0732">Signal</keyword>
<reference evidence="2 3" key="1">
    <citation type="journal article" date="2018" name="Mol. Biol. Evol.">
        <title>Analysis of the draft genome of the red seaweed Gracilariopsis chorda provides insights into genome size evolution in Rhodophyta.</title>
        <authorList>
            <person name="Lee J."/>
            <person name="Yang E.C."/>
            <person name="Graf L."/>
            <person name="Yang J.H."/>
            <person name="Qiu H."/>
            <person name="Zel Zion U."/>
            <person name="Chan C.X."/>
            <person name="Stephens T.G."/>
            <person name="Weber A.P.M."/>
            <person name="Boo G.H."/>
            <person name="Boo S.M."/>
            <person name="Kim K.M."/>
            <person name="Shin Y."/>
            <person name="Jung M."/>
            <person name="Lee S.J."/>
            <person name="Yim H.S."/>
            <person name="Lee J.H."/>
            <person name="Bhattacharya D."/>
            <person name="Yoon H.S."/>
        </authorList>
    </citation>
    <scope>NUCLEOTIDE SEQUENCE [LARGE SCALE GENOMIC DNA]</scope>
    <source>
        <strain evidence="2 3">SKKU-2015</strain>
        <tissue evidence="2">Whole body</tissue>
    </source>
</reference>
<gene>
    <name evidence="2" type="ORF">BWQ96_09355</name>
</gene>
<sequence length="130" mass="14234">MIKFILVFVWCFALAFAAPTLPSVNTRQVSPGMVGVCKPAFTEAVIVPVARCFCNALFNDIVSVNVQERAESDCLAFFGSEEAILALENPCDGFMTGDGSLKVHLIEVLLNVIRKKCFPDDVFEVIVTEN</sequence>
<name>A0A2V3IFN7_9FLOR</name>
<dbReference type="AlphaFoldDB" id="A0A2V3IFN7"/>
<evidence type="ECO:0000313" key="3">
    <source>
        <dbReference type="Proteomes" id="UP000247409"/>
    </source>
</evidence>
<dbReference type="Proteomes" id="UP000247409">
    <property type="component" value="Unassembled WGS sequence"/>
</dbReference>
<feature type="chain" id="PRO_5016118150" evidence="1">
    <location>
        <begin position="18"/>
        <end position="130"/>
    </location>
</feature>
<accession>A0A2V3IFN7</accession>
<dbReference type="EMBL" id="NBIV01000251">
    <property type="protein sequence ID" value="PXF40909.1"/>
    <property type="molecule type" value="Genomic_DNA"/>
</dbReference>
<keyword evidence="3" id="KW-1185">Reference proteome</keyword>
<proteinExistence type="predicted"/>
<protein>
    <submittedName>
        <fullName evidence="2">Uncharacterized protein</fullName>
    </submittedName>
</protein>
<evidence type="ECO:0000313" key="2">
    <source>
        <dbReference type="EMBL" id="PXF40909.1"/>
    </source>
</evidence>
<evidence type="ECO:0000256" key="1">
    <source>
        <dbReference type="SAM" id="SignalP"/>
    </source>
</evidence>
<feature type="signal peptide" evidence="1">
    <location>
        <begin position="1"/>
        <end position="17"/>
    </location>
</feature>
<comment type="caution">
    <text evidence="2">The sequence shown here is derived from an EMBL/GenBank/DDBJ whole genome shotgun (WGS) entry which is preliminary data.</text>
</comment>
<dbReference type="OrthoDB" id="10310811at2759"/>
<organism evidence="2 3">
    <name type="scientific">Gracilariopsis chorda</name>
    <dbReference type="NCBI Taxonomy" id="448386"/>
    <lineage>
        <taxon>Eukaryota</taxon>
        <taxon>Rhodophyta</taxon>
        <taxon>Florideophyceae</taxon>
        <taxon>Rhodymeniophycidae</taxon>
        <taxon>Gracilariales</taxon>
        <taxon>Gracilariaceae</taxon>
        <taxon>Gracilariopsis</taxon>
    </lineage>
</organism>